<dbReference type="InterPro" id="IPR051414">
    <property type="entry name" value="Adenylate-forming_Reductase"/>
</dbReference>
<accession>M7SI25</accession>
<keyword evidence="6" id="KW-1185">Reference proteome</keyword>
<evidence type="ECO:0000313" key="5">
    <source>
        <dbReference type="EMBL" id="EMR63938.1"/>
    </source>
</evidence>
<dbReference type="AlphaFoldDB" id="M7SI25"/>
<dbReference type="OrthoDB" id="429813at2759"/>
<dbReference type="Pfam" id="PF00550">
    <property type="entry name" value="PP-binding"/>
    <property type="match status" value="1"/>
</dbReference>
<dbReference type="OMA" id="WNPQEFV"/>
<evidence type="ECO:0000259" key="3">
    <source>
        <dbReference type="Pfam" id="PF00550"/>
    </source>
</evidence>
<dbReference type="PANTHER" id="PTHR43439:SF2">
    <property type="entry name" value="ENZYME, PUTATIVE (JCVI)-RELATED"/>
    <property type="match status" value="1"/>
</dbReference>
<keyword evidence="2" id="KW-0597">Phosphoprotein</keyword>
<dbReference type="Pfam" id="PF07993">
    <property type="entry name" value="NAD_binding_4"/>
    <property type="match status" value="1"/>
</dbReference>
<dbReference type="Proteomes" id="UP000012174">
    <property type="component" value="Unassembled WGS sequence"/>
</dbReference>
<dbReference type="Gene3D" id="3.40.50.720">
    <property type="entry name" value="NAD(P)-binding Rossmann-like Domain"/>
    <property type="match status" value="1"/>
</dbReference>
<evidence type="ECO:0000256" key="1">
    <source>
        <dbReference type="ARBA" id="ARBA00022450"/>
    </source>
</evidence>
<dbReference type="SUPFAM" id="SSF47336">
    <property type="entry name" value="ACP-like"/>
    <property type="match status" value="1"/>
</dbReference>
<dbReference type="STRING" id="1287681.M7SI25"/>
<dbReference type="InterPro" id="IPR036736">
    <property type="entry name" value="ACP-like_sf"/>
</dbReference>
<sequence length="684" mass="76435">MSRNENFIRALAKLKMVIFGGSNLSIDAGNKLATNGVSLVNGISTTDPFPTYWQPDPELWQYIIVFSNGEKLNPSTIEDIVGSHPEVKSALVFGTNRFQPGLLIEPLEHPKDGEDANLFVERIWPQTVAHGRIARQLIILSEKRKPFLYGGKGTVQRASTLKQYEDKIDELYERADDTSNINAQKVDVSSEQALTKSIATLFQEMVDTQETFEPDMDFFAASVDSLQIINITRLLRSGLKATNPSIDGTFISSRAIYNNPTPRQLARYVYSVICEGEGKRLQNDEEQEIQTMRELWQKYTCNLPEMKKGRPEPADNGQVIILTGSTGMLGSYLLDRMLQTANVEKIICLNRAEDGGEAKQEKAMHDRGLESNYTAKVEFYRADYLGLPPNTFAYLSEVADRIIHNAWEVNLNIPVSSFESQLRGVRHLADFAAQARKRVAVLFVSSISTVDRWNANNKAKVVKVPEKRLKDLKLSSSGYGRSKMIGSLILEDVATAAGFPAATIRVGQIAGPEAERGHWNKREWLPSLIASSLYMKALPNHLGSEERVDWTPCETIAKLVLDVAGVAHKVPTGDIHGYYHGVNPSATTWAALVPEIQNFYGESRIVELISFGDWIDRLEQSSVVDKNPAVRLIDLYRAKLRASEAGYGPVVLDMTRTLERSPAGRSASAVTPQMVRHWCRQWNF</sequence>
<proteinExistence type="predicted"/>
<evidence type="ECO:0000256" key="2">
    <source>
        <dbReference type="ARBA" id="ARBA00022553"/>
    </source>
</evidence>
<keyword evidence="1" id="KW-0596">Phosphopantetheine</keyword>
<protein>
    <submittedName>
        <fullName evidence="5">Putative l-aminoadipate-semialdehyde dehydrogenase protein</fullName>
    </submittedName>
</protein>
<dbReference type="HOGENOM" id="CLU_002220_0_0_1"/>
<name>M7SI25_EUTLA</name>
<dbReference type="InterPro" id="IPR036291">
    <property type="entry name" value="NAD(P)-bd_dom_sf"/>
</dbReference>
<dbReference type="SUPFAM" id="SSF56801">
    <property type="entry name" value="Acetyl-CoA synthetase-like"/>
    <property type="match status" value="1"/>
</dbReference>
<feature type="domain" description="Carrier" evidence="3">
    <location>
        <begin position="198"/>
        <end position="269"/>
    </location>
</feature>
<dbReference type="PANTHER" id="PTHR43439">
    <property type="entry name" value="PHENYLACETATE-COENZYME A LIGASE"/>
    <property type="match status" value="1"/>
</dbReference>
<dbReference type="EMBL" id="KB707138">
    <property type="protein sequence ID" value="EMR63938.1"/>
    <property type="molecule type" value="Genomic_DNA"/>
</dbReference>
<gene>
    <name evidence="5" type="ORF">UCREL1_9107</name>
</gene>
<feature type="domain" description="Thioester reductase (TE)" evidence="4">
    <location>
        <begin position="322"/>
        <end position="559"/>
    </location>
</feature>
<evidence type="ECO:0000259" key="4">
    <source>
        <dbReference type="Pfam" id="PF07993"/>
    </source>
</evidence>
<evidence type="ECO:0000313" key="6">
    <source>
        <dbReference type="Proteomes" id="UP000012174"/>
    </source>
</evidence>
<dbReference type="Pfam" id="PF23562">
    <property type="entry name" value="AMP-binding_C_3"/>
    <property type="match status" value="1"/>
</dbReference>
<dbReference type="SUPFAM" id="SSF51735">
    <property type="entry name" value="NAD(P)-binding Rossmann-fold domains"/>
    <property type="match status" value="1"/>
</dbReference>
<organism evidence="5 6">
    <name type="scientific">Eutypa lata (strain UCR-EL1)</name>
    <name type="common">Grapevine dieback disease fungus</name>
    <name type="synonym">Eutypa armeniacae</name>
    <dbReference type="NCBI Taxonomy" id="1287681"/>
    <lineage>
        <taxon>Eukaryota</taxon>
        <taxon>Fungi</taxon>
        <taxon>Dikarya</taxon>
        <taxon>Ascomycota</taxon>
        <taxon>Pezizomycotina</taxon>
        <taxon>Sordariomycetes</taxon>
        <taxon>Xylariomycetidae</taxon>
        <taxon>Xylariales</taxon>
        <taxon>Diatrypaceae</taxon>
        <taxon>Eutypa</taxon>
    </lineage>
</organism>
<dbReference type="InterPro" id="IPR013120">
    <property type="entry name" value="FAR_NAD-bd"/>
</dbReference>
<reference evidence="6" key="1">
    <citation type="journal article" date="2013" name="Genome Announc.">
        <title>Draft genome sequence of the grapevine dieback fungus Eutypa lata UCR-EL1.</title>
        <authorList>
            <person name="Blanco-Ulate B."/>
            <person name="Rolshausen P.E."/>
            <person name="Cantu D."/>
        </authorList>
    </citation>
    <scope>NUCLEOTIDE SEQUENCE [LARGE SCALE GENOMIC DNA]</scope>
    <source>
        <strain evidence="6">UCR-EL1</strain>
    </source>
</reference>
<dbReference type="Gene3D" id="1.10.1200.10">
    <property type="entry name" value="ACP-like"/>
    <property type="match status" value="1"/>
</dbReference>
<dbReference type="eggNOG" id="KOG1178">
    <property type="taxonomic scope" value="Eukaryota"/>
</dbReference>
<dbReference type="KEGG" id="ela:UCREL1_9107"/>
<dbReference type="InterPro" id="IPR009081">
    <property type="entry name" value="PP-bd_ACP"/>
</dbReference>